<dbReference type="GO" id="GO:0005789">
    <property type="term" value="C:endoplasmic reticulum membrane"/>
    <property type="evidence" value="ECO:0007669"/>
    <property type="project" value="UniProtKB-SubCell"/>
</dbReference>
<dbReference type="InterPro" id="IPR001733">
    <property type="entry name" value="Peptidase_S26B"/>
</dbReference>
<sequence length="322" mass="37480">MPRLMSIKLSIDVPHEDIQPKIQFYQVSIEAEVNQKAVAKEIHRYYEKTRQELNEQFQNVQQHLEKFVDDRLAQSGRTSEIAQQTALICERHLKLVEQKSQDSQETIQICDTTIKFTIIDSLAFTVNEENPNIYGEEYARSDENTSTFVFLNIWIRERELFQFMIPTLTVLMLWKSFMLCTNCQSPIAFMTEDANATSLRRGDLLLVTNYVQDSFRADDLILLNIENEKYFVAGRIVTVSKQNDAGITITYQSVCSQTGECPSKESFIEKKDIIGKIRGRLPYIGLLIIWFKGYFLYGCIIYIIFTGIQREDNTDRRNTNRL</sequence>
<dbReference type="Proteomes" id="UP000663852">
    <property type="component" value="Unassembled WGS sequence"/>
</dbReference>
<organism evidence="6 7">
    <name type="scientific">Adineta ricciae</name>
    <name type="common">Rotifer</name>
    <dbReference type="NCBI Taxonomy" id="249248"/>
    <lineage>
        <taxon>Eukaryota</taxon>
        <taxon>Metazoa</taxon>
        <taxon>Spiralia</taxon>
        <taxon>Gnathifera</taxon>
        <taxon>Rotifera</taxon>
        <taxon>Eurotatoria</taxon>
        <taxon>Bdelloidea</taxon>
        <taxon>Adinetida</taxon>
        <taxon>Adinetidae</taxon>
        <taxon>Adineta</taxon>
    </lineage>
</organism>
<dbReference type="EMBL" id="CAJNOJ010000256">
    <property type="protein sequence ID" value="CAF1343995.1"/>
    <property type="molecule type" value="Genomic_DNA"/>
</dbReference>
<evidence type="ECO:0000256" key="5">
    <source>
        <dbReference type="SAM" id="Phobius"/>
    </source>
</evidence>
<evidence type="ECO:0000256" key="1">
    <source>
        <dbReference type="ARBA" id="ARBA00004648"/>
    </source>
</evidence>
<comment type="caution">
    <text evidence="6">The sequence shown here is derived from an EMBL/GenBank/DDBJ whole genome shotgun (WGS) entry which is preliminary data.</text>
</comment>
<name>A0A815GVU6_ADIRI</name>
<accession>A0A815GVU6</accession>
<dbReference type="GO" id="GO:0008233">
    <property type="term" value="F:peptidase activity"/>
    <property type="evidence" value="ECO:0007669"/>
    <property type="project" value="InterPro"/>
</dbReference>
<dbReference type="GO" id="GO:0006465">
    <property type="term" value="P:signal peptide processing"/>
    <property type="evidence" value="ECO:0007669"/>
    <property type="project" value="InterPro"/>
</dbReference>
<evidence type="ECO:0000256" key="4">
    <source>
        <dbReference type="ARBA" id="ARBA00045533"/>
    </source>
</evidence>
<dbReference type="PANTHER" id="PTHR10806">
    <property type="entry name" value="SIGNAL PEPTIDASE COMPLEX CATALYTIC SUBUNIT SEC11"/>
    <property type="match status" value="1"/>
</dbReference>
<comment type="function">
    <text evidence="4">Catalytic component of the signal peptidase complex (SPC) which catalyzes the cleavage of N-terminal signal sequences from nascent proteins as they are translocated into the lumen of the endoplasmic reticulum. Specifically cleaves N-terminal signal peptides that contain a hydrophobic alpha-helix (h-region) shorter than 18-20 amino acids.</text>
</comment>
<keyword evidence="5" id="KW-0472">Membrane</keyword>
<keyword evidence="5" id="KW-0812">Transmembrane</keyword>
<proteinExistence type="predicted"/>
<dbReference type="OrthoDB" id="10257561at2759"/>
<evidence type="ECO:0000313" key="6">
    <source>
        <dbReference type="EMBL" id="CAF1343995.1"/>
    </source>
</evidence>
<reference evidence="6" key="1">
    <citation type="submission" date="2021-02" db="EMBL/GenBank/DDBJ databases">
        <authorList>
            <person name="Nowell W R."/>
        </authorList>
    </citation>
    <scope>NUCLEOTIDE SEQUENCE</scope>
</reference>
<evidence type="ECO:0000256" key="3">
    <source>
        <dbReference type="ARBA" id="ARBA00021755"/>
    </source>
</evidence>
<protein>
    <recommendedName>
        <fullName evidence="2">Signal peptidase complex catalytic subunit SEC11</fullName>
    </recommendedName>
    <alternativeName>
        <fullName evidence="3">Signal peptidase complex catalytic subunit sec11</fullName>
    </alternativeName>
</protein>
<evidence type="ECO:0000313" key="7">
    <source>
        <dbReference type="Proteomes" id="UP000663852"/>
    </source>
</evidence>
<feature type="transmembrane region" description="Helical" evidence="5">
    <location>
        <begin position="281"/>
        <end position="305"/>
    </location>
</feature>
<dbReference type="AlphaFoldDB" id="A0A815GVU6"/>
<keyword evidence="5" id="KW-1133">Transmembrane helix</keyword>
<evidence type="ECO:0000256" key="2">
    <source>
        <dbReference type="ARBA" id="ARBA00019685"/>
    </source>
</evidence>
<comment type="subcellular location">
    <subcellularLocation>
        <location evidence="1">Endoplasmic reticulum membrane</location>
        <topology evidence="1">Single-pass type II membrane protein</topology>
    </subcellularLocation>
</comment>
<gene>
    <name evidence="6" type="ORF">EDS130_LOCUS32898</name>
</gene>
<dbReference type="PANTHER" id="PTHR10806:SF6">
    <property type="entry name" value="SIGNAL PEPTIDASE COMPLEX CATALYTIC SUBUNIT SEC11"/>
    <property type="match status" value="1"/>
</dbReference>